<gene>
    <name evidence="1" type="ORF">UFOVP668_18</name>
</gene>
<name>A0A6J5NB04_9CAUD</name>
<sequence>MSIEYRGERFAGYNKPKATPGAKKSHAVLAKDGDQVKLIRFGQQGVKGSPDGSARNKAFKARHAKNIARGKMSAAYWADRVKW</sequence>
<organism evidence="1">
    <name type="scientific">uncultured Caudovirales phage</name>
    <dbReference type="NCBI Taxonomy" id="2100421"/>
    <lineage>
        <taxon>Viruses</taxon>
        <taxon>Duplodnaviria</taxon>
        <taxon>Heunggongvirae</taxon>
        <taxon>Uroviricota</taxon>
        <taxon>Caudoviricetes</taxon>
        <taxon>Peduoviridae</taxon>
        <taxon>Maltschvirus</taxon>
        <taxon>Maltschvirus maltsch</taxon>
    </lineage>
</organism>
<reference evidence="1" key="1">
    <citation type="submission" date="2020-04" db="EMBL/GenBank/DDBJ databases">
        <authorList>
            <person name="Chiriac C."/>
            <person name="Salcher M."/>
            <person name="Ghai R."/>
            <person name="Kavagutti S V."/>
        </authorList>
    </citation>
    <scope>NUCLEOTIDE SEQUENCE</scope>
</reference>
<accession>A0A6J5NB04</accession>
<proteinExistence type="predicted"/>
<dbReference type="EMBL" id="LR796641">
    <property type="protein sequence ID" value="CAB4155792.1"/>
    <property type="molecule type" value="Genomic_DNA"/>
</dbReference>
<evidence type="ECO:0000313" key="1">
    <source>
        <dbReference type="EMBL" id="CAB4155792.1"/>
    </source>
</evidence>
<protein>
    <submittedName>
        <fullName evidence="1">Uncharacterized protein</fullName>
    </submittedName>
</protein>